<keyword evidence="3" id="KW-0804">Transcription</keyword>
<reference evidence="7" key="1">
    <citation type="submission" date="2016-10" db="EMBL/GenBank/DDBJ databases">
        <authorList>
            <person name="Varghese N."/>
            <person name="Submissions S."/>
        </authorList>
    </citation>
    <scope>NUCLEOTIDE SEQUENCE [LARGE SCALE GENOMIC DNA]</scope>
    <source>
        <strain evidence="7">DSM 25329</strain>
    </source>
</reference>
<evidence type="ECO:0000256" key="4">
    <source>
        <dbReference type="SAM" id="Phobius"/>
    </source>
</evidence>
<protein>
    <submittedName>
        <fullName evidence="6">Regulatory protein, luxR family</fullName>
    </submittedName>
</protein>
<sequence length="333" mass="38685">MRVGGTDMHVVTLVFIILELIMFVYQFFYYLSHPRDKRRLYYLGLLLFLISKNIASGFFPDPNLSSPPIVVQYAIAYGMGFLMGAYFPFYFYKAFELNRLRWHALYGVPLFILLPFAVIFPLKFLYDGDIDHAINYGMVIPAAYALVLLYTIQQSIQDKYKKDIQDRRFFEVTAVYLAVVPWASLPFFAFFRIHQVPEALLTNVGFIVITVLFIRRSIRESREEYEQLLKLASADGSDSLSKLDLIEQMIQQLEANGISPTQRFEINLSTVGLTSREKEIVRLVRFGKAYKDIANELYISERTVSKHIQNVYEKLGVSNRVELLNRLQIWENG</sequence>
<dbReference type="EMBL" id="FNAN01000017">
    <property type="protein sequence ID" value="SDG31399.1"/>
    <property type="molecule type" value="Genomic_DNA"/>
</dbReference>
<organism evidence="6 7">
    <name type="scientific">Dyadobacter soli</name>
    <dbReference type="NCBI Taxonomy" id="659014"/>
    <lineage>
        <taxon>Bacteria</taxon>
        <taxon>Pseudomonadati</taxon>
        <taxon>Bacteroidota</taxon>
        <taxon>Cytophagia</taxon>
        <taxon>Cytophagales</taxon>
        <taxon>Spirosomataceae</taxon>
        <taxon>Dyadobacter</taxon>
    </lineage>
</organism>
<feature type="transmembrane region" description="Helical" evidence="4">
    <location>
        <begin position="173"/>
        <end position="193"/>
    </location>
</feature>
<keyword evidence="1" id="KW-0805">Transcription regulation</keyword>
<feature type="transmembrane region" description="Helical" evidence="4">
    <location>
        <begin position="12"/>
        <end position="31"/>
    </location>
</feature>
<dbReference type="Proteomes" id="UP000198748">
    <property type="component" value="Unassembled WGS sequence"/>
</dbReference>
<dbReference type="Pfam" id="PF00196">
    <property type="entry name" value="GerE"/>
    <property type="match status" value="1"/>
</dbReference>
<keyword evidence="4" id="KW-0812">Transmembrane</keyword>
<feature type="transmembrane region" description="Helical" evidence="4">
    <location>
        <begin position="71"/>
        <end position="92"/>
    </location>
</feature>
<evidence type="ECO:0000256" key="1">
    <source>
        <dbReference type="ARBA" id="ARBA00023015"/>
    </source>
</evidence>
<keyword evidence="2" id="KW-0238">DNA-binding</keyword>
<keyword evidence="4" id="KW-0472">Membrane</keyword>
<dbReference type="PROSITE" id="PS00622">
    <property type="entry name" value="HTH_LUXR_1"/>
    <property type="match status" value="1"/>
</dbReference>
<dbReference type="SUPFAM" id="SSF46894">
    <property type="entry name" value="C-terminal effector domain of the bipartite response regulators"/>
    <property type="match status" value="1"/>
</dbReference>
<evidence type="ECO:0000313" key="7">
    <source>
        <dbReference type="Proteomes" id="UP000198748"/>
    </source>
</evidence>
<dbReference type="InterPro" id="IPR036388">
    <property type="entry name" value="WH-like_DNA-bd_sf"/>
</dbReference>
<evidence type="ECO:0000256" key="3">
    <source>
        <dbReference type="ARBA" id="ARBA00023163"/>
    </source>
</evidence>
<dbReference type="PROSITE" id="PS50043">
    <property type="entry name" value="HTH_LUXR_2"/>
    <property type="match status" value="1"/>
</dbReference>
<evidence type="ECO:0000259" key="5">
    <source>
        <dbReference type="PROSITE" id="PS50043"/>
    </source>
</evidence>
<proteinExistence type="predicted"/>
<feature type="transmembrane region" description="Helical" evidence="4">
    <location>
        <begin position="40"/>
        <end position="59"/>
    </location>
</feature>
<evidence type="ECO:0000313" key="6">
    <source>
        <dbReference type="EMBL" id="SDG31399.1"/>
    </source>
</evidence>
<dbReference type="STRING" id="659014.SAMN04487996_117125"/>
<dbReference type="AlphaFoldDB" id="A0A1G7T9U5"/>
<keyword evidence="4" id="KW-1133">Transmembrane helix</keyword>
<feature type="transmembrane region" description="Helical" evidence="4">
    <location>
        <begin position="199"/>
        <end position="218"/>
    </location>
</feature>
<dbReference type="GO" id="GO:0003677">
    <property type="term" value="F:DNA binding"/>
    <property type="evidence" value="ECO:0007669"/>
    <property type="project" value="UniProtKB-KW"/>
</dbReference>
<accession>A0A1G7T9U5</accession>
<dbReference type="RefSeq" id="WP_090155935.1">
    <property type="nucleotide sequence ID" value="NZ_FNAN01000017.1"/>
</dbReference>
<gene>
    <name evidence="6" type="ORF">SAMN04487996_117125</name>
</gene>
<dbReference type="SMART" id="SM00421">
    <property type="entry name" value="HTH_LUXR"/>
    <property type="match status" value="1"/>
</dbReference>
<dbReference type="PANTHER" id="PTHR44688">
    <property type="entry name" value="DNA-BINDING TRANSCRIPTIONAL ACTIVATOR DEVR_DOSR"/>
    <property type="match status" value="1"/>
</dbReference>
<dbReference type="GO" id="GO:0006355">
    <property type="term" value="P:regulation of DNA-templated transcription"/>
    <property type="evidence" value="ECO:0007669"/>
    <property type="project" value="InterPro"/>
</dbReference>
<name>A0A1G7T9U5_9BACT</name>
<feature type="transmembrane region" description="Helical" evidence="4">
    <location>
        <begin position="134"/>
        <end position="152"/>
    </location>
</feature>
<dbReference type="CDD" id="cd06170">
    <property type="entry name" value="LuxR_C_like"/>
    <property type="match status" value="1"/>
</dbReference>
<dbReference type="PRINTS" id="PR00038">
    <property type="entry name" value="HTHLUXR"/>
</dbReference>
<keyword evidence="7" id="KW-1185">Reference proteome</keyword>
<feature type="transmembrane region" description="Helical" evidence="4">
    <location>
        <begin position="104"/>
        <end position="122"/>
    </location>
</feature>
<dbReference type="InterPro" id="IPR016032">
    <property type="entry name" value="Sig_transdc_resp-reg_C-effctor"/>
</dbReference>
<feature type="domain" description="HTH luxR-type" evidence="5">
    <location>
        <begin position="266"/>
        <end position="331"/>
    </location>
</feature>
<dbReference type="InterPro" id="IPR000792">
    <property type="entry name" value="Tscrpt_reg_LuxR_C"/>
</dbReference>
<dbReference type="Gene3D" id="1.10.10.10">
    <property type="entry name" value="Winged helix-like DNA-binding domain superfamily/Winged helix DNA-binding domain"/>
    <property type="match status" value="1"/>
</dbReference>
<dbReference type="PANTHER" id="PTHR44688:SF16">
    <property type="entry name" value="DNA-BINDING TRANSCRIPTIONAL ACTIVATOR DEVR_DOSR"/>
    <property type="match status" value="1"/>
</dbReference>
<evidence type="ECO:0000256" key="2">
    <source>
        <dbReference type="ARBA" id="ARBA00023125"/>
    </source>
</evidence>